<reference evidence="10" key="1">
    <citation type="submission" date="2023-03" db="EMBL/GenBank/DDBJ databases">
        <title>Mating type loci evolution in Malassezia.</title>
        <authorList>
            <person name="Coelho M.A."/>
        </authorList>
    </citation>
    <scope>NUCLEOTIDE SEQUENCE</scope>
    <source>
        <strain evidence="10">CBS 9431</strain>
    </source>
</reference>
<dbReference type="GO" id="GO:0016020">
    <property type="term" value="C:membrane"/>
    <property type="evidence" value="ECO:0007669"/>
    <property type="project" value="UniProtKB-SubCell"/>
</dbReference>
<dbReference type="Proteomes" id="UP001217754">
    <property type="component" value="Chromosome 3"/>
</dbReference>
<keyword evidence="5 9" id="KW-0472">Membrane</keyword>
<proteinExistence type="inferred from homology"/>
<organism evidence="10 11">
    <name type="scientific">Malassezia japonica</name>
    <dbReference type="NCBI Taxonomy" id="223818"/>
    <lineage>
        <taxon>Eukaryota</taxon>
        <taxon>Fungi</taxon>
        <taxon>Dikarya</taxon>
        <taxon>Basidiomycota</taxon>
        <taxon>Ustilaginomycotina</taxon>
        <taxon>Malasseziomycetes</taxon>
        <taxon>Malasseziales</taxon>
        <taxon>Malasseziaceae</taxon>
        <taxon>Malassezia</taxon>
    </lineage>
</organism>
<feature type="region of interest" description="Disordered" evidence="8">
    <location>
        <begin position="21"/>
        <end position="75"/>
    </location>
</feature>
<protein>
    <recommendedName>
        <fullName evidence="12">DUF726-domain-containing protein</fullName>
    </recommendedName>
</protein>
<feature type="transmembrane region" description="Helical" evidence="9">
    <location>
        <begin position="500"/>
        <end position="524"/>
    </location>
</feature>
<evidence type="ECO:0000313" key="10">
    <source>
        <dbReference type="EMBL" id="WFD39276.1"/>
    </source>
</evidence>
<dbReference type="GeneID" id="85225898"/>
<evidence type="ECO:0000313" key="11">
    <source>
        <dbReference type="Proteomes" id="UP001217754"/>
    </source>
</evidence>
<evidence type="ECO:0000256" key="4">
    <source>
        <dbReference type="ARBA" id="ARBA00022989"/>
    </source>
</evidence>
<evidence type="ECO:0000256" key="6">
    <source>
        <dbReference type="ARBA" id="ARBA00047591"/>
    </source>
</evidence>
<feature type="region of interest" description="Disordered" evidence="8">
    <location>
        <begin position="1098"/>
        <end position="1154"/>
    </location>
</feature>
<dbReference type="EMBL" id="CP119960">
    <property type="protein sequence ID" value="WFD39276.1"/>
    <property type="molecule type" value="Genomic_DNA"/>
</dbReference>
<dbReference type="AlphaFoldDB" id="A0AAF0EY97"/>
<feature type="compositionally biased region" description="Low complexity" evidence="8">
    <location>
        <begin position="921"/>
        <end position="935"/>
    </location>
</feature>
<feature type="compositionally biased region" description="Low complexity" evidence="8">
    <location>
        <begin position="291"/>
        <end position="311"/>
    </location>
</feature>
<feature type="compositionally biased region" description="Low complexity" evidence="8">
    <location>
        <begin position="1034"/>
        <end position="1045"/>
    </location>
</feature>
<evidence type="ECO:0008006" key="12">
    <source>
        <dbReference type="Google" id="ProtNLM"/>
    </source>
</evidence>
<feature type="compositionally biased region" description="Basic and acidic residues" evidence="8">
    <location>
        <begin position="905"/>
        <end position="920"/>
    </location>
</feature>
<feature type="compositionally biased region" description="Low complexity" evidence="8">
    <location>
        <begin position="849"/>
        <end position="866"/>
    </location>
</feature>
<feature type="region of interest" description="Disordered" evidence="8">
    <location>
        <begin position="239"/>
        <end position="367"/>
    </location>
</feature>
<dbReference type="InterPro" id="IPR007941">
    <property type="entry name" value="DUF726"/>
</dbReference>
<keyword evidence="3 9" id="KW-0812">Transmembrane</keyword>
<feature type="region of interest" description="Disordered" evidence="8">
    <location>
        <begin position="849"/>
        <end position="1066"/>
    </location>
</feature>
<comment type="catalytic activity">
    <reaction evidence="6">
        <text>a diacylglycerol + H2O = a monoacylglycerol + a fatty acid + H(+)</text>
        <dbReference type="Rhea" id="RHEA:32731"/>
        <dbReference type="ChEBI" id="CHEBI:15377"/>
        <dbReference type="ChEBI" id="CHEBI:15378"/>
        <dbReference type="ChEBI" id="CHEBI:17408"/>
        <dbReference type="ChEBI" id="CHEBI:18035"/>
        <dbReference type="ChEBI" id="CHEBI:28868"/>
    </reaction>
</comment>
<evidence type="ECO:0000256" key="1">
    <source>
        <dbReference type="ARBA" id="ARBA00004141"/>
    </source>
</evidence>
<keyword evidence="11" id="KW-1185">Reference proteome</keyword>
<dbReference type="PANTHER" id="PTHR17920:SF3">
    <property type="entry name" value="TRANSMEMBRANE AND COILED-COIL DOMAIN-CONTAINING PROTEIN 4"/>
    <property type="match status" value="1"/>
</dbReference>
<feature type="compositionally biased region" description="Low complexity" evidence="8">
    <location>
        <begin position="1006"/>
        <end position="1018"/>
    </location>
</feature>
<name>A0AAF0EY97_9BASI</name>
<dbReference type="RefSeq" id="XP_060122173.1">
    <property type="nucleotide sequence ID" value="XM_060266190.1"/>
</dbReference>
<gene>
    <name evidence="10" type="ORF">MJAP1_002247</name>
</gene>
<evidence type="ECO:0000256" key="3">
    <source>
        <dbReference type="ARBA" id="ARBA00022692"/>
    </source>
</evidence>
<keyword evidence="4 9" id="KW-1133">Transmembrane helix</keyword>
<evidence type="ECO:0000256" key="8">
    <source>
        <dbReference type="SAM" id="MobiDB-lite"/>
    </source>
</evidence>
<evidence type="ECO:0000256" key="2">
    <source>
        <dbReference type="ARBA" id="ARBA00009824"/>
    </source>
</evidence>
<comment type="similarity">
    <text evidence="2">Belongs to the TMCO4 family.</text>
</comment>
<evidence type="ECO:0000256" key="9">
    <source>
        <dbReference type="SAM" id="Phobius"/>
    </source>
</evidence>
<dbReference type="SUPFAM" id="SSF53474">
    <property type="entry name" value="alpha/beta-Hydrolases"/>
    <property type="match status" value="1"/>
</dbReference>
<evidence type="ECO:0000256" key="5">
    <source>
        <dbReference type="ARBA" id="ARBA00023136"/>
    </source>
</evidence>
<sequence length="1154" mass="122920">MLGRHADFDDEWEEMPIEHVDTELEESESEEGAYRPLSPTKRAAKGARALAARRTHRQTSHAYGGTTNHAGQHLDVHDVRGYDWRTRPEDESIEKPGDAEGYTQLRLDEDEEEEELHAATEYLFQEDMNRIGDAGEDPSAAPISQLAMTKRLLTETQKIAYVGLCCITAHDLVREVQRLEPNEPKPASKSTSEWLLRVMVRLYQHLDIDVTEQAMIDSLAHHGILASDLARSLITTHTIPNPGYVPGSEEETSGAPEPESAPAKGAADTPSETKPSEEPAVPEQPADAKEPAQAASEPAQAASGDAAAPSPTEKPVLTDPNSAAQIAEREGLADAHSAAPTVPSGALHPPEKPAGPPVSQNTLEGVTTEISSSSKTITLDIRWTVLCDLFLVLTADSVYDARSRVLLERVADALNLTWMDLTKFEKRITDALEIEEDVQTLDDRRVAALREASSQRKRLVMMGLATVGGGLVIGLSAGLLAPVIGAGIGAALGGVGISGASAFLGGVGGAAAITTTGTLGGAALGGRGMSRRTRSVKTFEFRPMHNHKRVNCIVTVPGFLRGPEDDPTLPFGVIDPVMGDAFSIMWEPEMMREMGNAMSILWNETLVQGVQQVLAATVAGAMFSALAWPLWLTKLNYIIDNPWSNATERARAAGLILADVLMNRQLGVRPVTLVGYSLGARMIFYALRELAQKKAYGIVQNVYLMGAPVSAREAEWKQVRATVSGRFVNAFSRSDWLLAYLHRATSGGLHSIAGLHPIEFDCGIENVDVTHVVPGHLAYRALTPLVLGELGFKTTADYFDEPESLDQVPERDVVFDLEAEAPPPPPPKSKMSGLKSMFFRKNPREDKTAAALSAAVKTTAAEASTTEYDEDEEEPENGRRKSWSGAPQPAVADARSVQSRPTSPVKREAPRATEPLKAEANKAAPAKAADQVPAKNAEAVPAVSEPAKAVNAVDASKGPAQAAEKVTASTEPAKATPTISEPPTPEHSAAEPLPTSADVKEDAKAEPVPVEPASVEPASAEHTEPVPATPAAPQPVALAPAEPAVAPAPEPTEPADATLAAPSKPKNALSPVVAAANHYGLSSDEAKRLASQFSGMSFASEPTADDAWDPPSLAIPPSLPQPAHQRSRTDRTDTLPGAEDDADLPSWAAENPWG</sequence>
<accession>A0AAF0EY97</accession>
<comment type="catalytic activity">
    <reaction evidence="7">
        <text>a monoacylglycerol + H2O = glycerol + a fatty acid + H(+)</text>
        <dbReference type="Rhea" id="RHEA:15245"/>
        <dbReference type="ChEBI" id="CHEBI:15377"/>
        <dbReference type="ChEBI" id="CHEBI:15378"/>
        <dbReference type="ChEBI" id="CHEBI:17408"/>
        <dbReference type="ChEBI" id="CHEBI:17754"/>
        <dbReference type="ChEBI" id="CHEBI:28868"/>
    </reaction>
</comment>
<comment type="subcellular location">
    <subcellularLocation>
        <location evidence="1">Membrane</location>
        <topology evidence="1">Multi-pass membrane protein</topology>
    </subcellularLocation>
</comment>
<dbReference type="InterPro" id="IPR029058">
    <property type="entry name" value="AB_hydrolase_fold"/>
</dbReference>
<dbReference type="PANTHER" id="PTHR17920">
    <property type="entry name" value="TRANSMEMBRANE AND COILED-COIL DOMAIN-CONTAINING PROTEIN 4 TMCO4"/>
    <property type="match status" value="1"/>
</dbReference>
<feature type="transmembrane region" description="Helical" evidence="9">
    <location>
        <begin position="459"/>
        <end position="488"/>
    </location>
</feature>
<evidence type="ECO:0000256" key="7">
    <source>
        <dbReference type="ARBA" id="ARBA00048461"/>
    </source>
</evidence>
<dbReference type="Pfam" id="PF05277">
    <property type="entry name" value="DUF726"/>
    <property type="match status" value="1"/>
</dbReference>